<feature type="domain" description="FAD-binding" evidence="4">
    <location>
        <begin position="5"/>
        <end position="340"/>
    </location>
</feature>
<evidence type="ECO:0000256" key="3">
    <source>
        <dbReference type="ARBA" id="ARBA00022827"/>
    </source>
</evidence>
<dbReference type="RefSeq" id="WP_354225964.1">
    <property type="nucleotide sequence ID" value="NZ_JBEPSN010000001.1"/>
</dbReference>
<dbReference type="GeneID" id="92751235"/>
<evidence type="ECO:0000259" key="4">
    <source>
        <dbReference type="Pfam" id="PF01494"/>
    </source>
</evidence>
<dbReference type="Pfam" id="PF01494">
    <property type="entry name" value="FAD_binding_3"/>
    <property type="match status" value="1"/>
</dbReference>
<evidence type="ECO:0000256" key="2">
    <source>
        <dbReference type="ARBA" id="ARBA00022630"/>
    </source>
</evidence>
<gene>
    <name evidence="5" type="ORF">ABIE37_000254</name>
</gene>
<reference evidence="5 6" key="1">
    <citation type="submission" date="2024-06" db="EMBL/GenBank/DDBJ databases">
        <title>Sorghum-associated microbial communities from plants grown in Nebraska, USA.</title>
        <authorList>
            <person name="Schachtman D."/>
        </authorList>
    </citation>
    <scope>NUCLEOTIDE SEQUENCE [LARGE SCALE GENOMIC DNA]</scope>
    <source>
        <strain evidence="5 6">3552</strain>
    </source>
</reference>
<keyword evidence="2" id="KW-0285">Flavoprotein</keyword>
<evidence type="ECO:0000256" key="1">
    <source>
        <dbReference type="ARBA" id="ARBA00001974"/>
    </source>
</evidence>
<dbReference type="Gene3D" id="3.30.70.2450">
    <property type="match status" value="1"/>
</dbReference>
<organism evidence="5 6">
    <name type="scientific">Arthrobacter bambusae</name>
    <dbReference type="NCBI Taxonomy" id="1338426"/>
    <lineage>
        <taxon>Bacteria</taxon>
        <taxon>Bacillati</taxon>
        <taxon>Actinomycetota</taxon>
        <taxon>Actinomycetes</taxon>
        <taxon>Micrococcales</taxon>
        <taxon>Micrococcaceae</taxon>
        <taxon>Arthrobacter</taxon>
    </lineage>
</organism>
<dbReference type="SUPFAM" id="SSF51905">
    <property type="entry name" value="FAD/NAD(P)-binding domain"/>
    <property type="match status" value="1"/>
</dbReference>
<dbReference type="EMBL" id="JBEPSN010000001">
    <property type="protein sequence ID" value="MET4538499.1"/>
    <property type="molecule type" value="Genomic_DNA"/>
</dbReference>
<keyword evidence="3" id="KW-0274">FAD</keyword>
<name>A0ABV2P1H6_9MICC</name>
<proteinExistence type="predicted"/>
<evidence type="ECO:0000313" key="5">
    <source>
        <dbReference type="EMBL" id="MET4538499.1"/>
    </source>
</evidence>
<protein>
    <submittedName>
        <fullName evidence="5">2-polyprenyl-6-methoxyphenol hydroxylase-like FAD-dependent oxidoreductase</fullName>
    </submittedName>
</protein>
<dbReference type="PANTHER" id="PTHR43004">
    <property type="entry name" value="TRK SYSTEM POTASSIUM UPTAKE PROTEIN"/>
    <property type="match status" value="1"/>
</dbReference>
<dbReference type="InterPro" id="IPR050641">
    <property type="entry name" value="RIFMO-like"/>
</dbReference>
<dbReference type="InterPro" id="IPR036188">
    <property type="entry name" value="FAD/NAD-bd_sf"/>
</dbReference>
<dbReference type="Proteomes" id="UP001549307">
    <property type="component" value="Unassembled WGS sequence"/>
</dbReference>
<dbReference type="PRINTS" id="PR00420">
    <property type="entry name" value="RNGMNOXGNASE"/>
</dbReference>
<accession>A0ABV2P1H6</accession>
<keyword evidence="6" id="KW-1185">Reference proteome</keyword>
<evidence type="ECO:0000313" key="6">
    <source>
        <dbReference type="Proteomes" id="UP001549307"/>
    </source>
</evidence>
<sequence>MEYEQQVIVAGAGPTGLLNALGLAQQGLDVTVVERSAEPNDAPRAILYHWSTLDGLERLGLYDDATQAGFLKQDYAHHVRDTGETINYGLKALEGRVKHPHNLHLGQGALARIILRHLEQLPNARVLWGHKITGISQDDSAVTVTAEHDGNPVQLQAPWLIGADGAGSAVRNALNLPFEGFTWPERFVAANIRFPDDRKGWAQTTFYVDDVLGAIIVKIDNSGPHGLWRYTYMEDAVLPEEGVVERLPRFLEQIFGPEVAAGTTLDAIAPYRMHQRSAPTYRVGRVLLAGDAAHATNPTGGFGLTMGLFDSYVLNEALGAVASGKAGESVLDAYSELRRSAFIDKASPRATANKRLIFHSSDPIQRDSDLELFRRMGNDPELAAEVLYFTKTLETPSLVHA</sequence>
<comment type="caution">
    <text evidence="5">The sequence shown here is derived from an EMBL/GenBank/DDBJ whole genome shotgun (WGS) entry which is preliminary data.</text>
</comment>
<dbReference type="Gene3D" id="3.50.50.60">
    <property type="entry name" value="FAD/NAD(P)-binding domain"/>
    <property type="match status" value="1"/>
</dbReference>
<dbReference type="InterPro" id="IPR002938">
    <property type="entry name" value="FAD-bd"/>
</dbReference>
<comment type="cofactor">
    <cofactor evidence="1">
        <name>FAD</name>
        <dbReference type="ChEBI" id="CHEBI:57692"/>
    </cofactor>
</comment>
<dbReference type="PANTHER" id="PTHR43004:SF19">
    <property type="entry name" value="BINDING MONOOXYGENASE, PUTATIVE (JCVI)-RELATED"/>
    <property type="match status" value="1"/>
</dbReference>